<feature type="chain" id="PRO_5013020378" description="Lipocalin-like domain-containing protein" evidence="1">
    <location>
        <begin position="23"/>
        <end position="160"/>
    </location>
</feature>
<accession>A0A1M7QC04</accession>
<reference evidence="2 3" key="1">
    <citation type="submission" date="2016-11" db="EMBL/GenBank/DDBJ databases">
        <authorList>
            <person name="Jaros S."/>
            <person name="Januszkiewicz K."/>
            <person name="Wedrychowicz H."/>
        </authorList>
    </citation>
    <scope>NUCLEOTIDE SEQUENCE [LARGE SCALE GENOMIC DNA]</scope>
    <source>
        <strain evidence="2 3">CGMCC 1.6102</strain>
    </source>
</reference>
<sequence length="160" mass="17264">MKGLKNCLLASILLLGFIACNGGDGEGPAKTAEELATEKLSGVSGSQTWTVSNGGSVTRDGSPRTAEFADFQIRFIANNTGKSYITENSNLLFDTNGSWAFEGENLDKIILSGIQPAANREISFTRNQNTLRLEWAVPAPQNARVKALAGFYVFDLILME</sequence>
<feature type="signal peptide" evidence="1">
    <location>
        <begin position="1"/>
        <end position="22"/>
    </location>
</feature>
<protein>
    <recommendedName>
        <fullName evidence="4">Lipocalin-like domain-containing protein</fullName>
    </recommendedName>
</protein>
<organism evidence="2 3">
    <name type="scientific">Cyclobacterium lianum</name>
    <dbReference type="NCBI Taxonomy" id="388280"/>
    <lineage>
        <taxon>Bacteria</taxon>
        <taxon>Pseudomonadati</taxon>
        <taxon>Bacteroidota</taxon>
        <taxon>Cytophagia</taxon>
        <taxon>Cytophagales</taxon>
        <taxon>Cyclobacteriaceae</taxon>
        <taxon>Cyclobacterium</taxon>
    </lineage>
</organism>
<dbReference type="RefSeq" id="WP_073097071.1">
    <property type="nucleotide sequence ID" value="NZ_FRCY01000016.1"/>
</dbReference>
<dbReference type="OrthoDB" id="838038at2"/>
<proteinExistence type="predicted"/>
<evidence type="ECO:0000313" key="3">
    <source>
        <dbReference type="Proteomes" id="UP000184513"/>
    </source>
</evidence>
<keyword evidence="3" id="KW-1185">Reference proteome</keyword>
<dbReference type="EMBL" id="FRCY01000016">
    <property type="protein sequence ID" value="SHN28226.1"/>
    <property type="molecule type" value="Genomic_DNA"/>
</dbReference>
<gene>
    <name evidence="2" type="ORF">SAMN04488057_11637</name>
</gene>
<dbReference type="STRING" id="388280.SAMN04488057_11637"/>
<keyword evidence="1" id="KW-0732">Signal</keyword>
<evidence type="ECO:0000256" key="1">
    <source>
        <dbReference type="SAM" id="SignalP"/>
    </source>
</evidence>
<name>A0A1M7QC04_9BACT</name>
<dbReference type="AlphaFoldDB" id="A0A1M7QC04"/>
<dbReference type="Proteomes" id="UP000184513">
    <property type="component" value="Unassembled WGS sequence"/>
</dbReference>
<evidence type="ECO:0000313" key="2">
    <source>
        <dbReference type="EMBL" id="SHN28226.1"/>
    </source>
</evidence>
<evidence type="ECO:0008006" key="4">
    <source>
        <dbReference type="Google" id="ProtNLM"/>
    </source>
</evidence>
<dbReference type="PROSITE" id="PS51257">
    <property type="entry name" value="PROKAR_LIPOPROTEIN"/>
    <property type="match status" value="1"/>
</dbReference>